<reference evidence="1" key="1">
    <citation type="submission" date="2020-09" db="EMBL/GenBank/DDBJ databases">
        <title>Taishania pollutisoli gen. nov., sp. nov., Isolated from Tetrabromobisphenol A-Contaminated Soil.</title>
        <authorList>
            <person name="Chen Q."/>
        </authorList>
    </citation>
    <scope>NUCLEOTIDE SEQUENCE</scope>
    <source>
        <strain evidence="1">CZZ-1</strain>
    </source>
</reference>
<gene>
    <name evidence="1" type="ORF">H9Y05_11100</name>
</gene>
<evidence type="ECO:0000313" key="1">
    <source>
        <dbReference type="EMBL" id="MBC9813015.1"/>
    </source>
</evidence>
<proteinExistence type="predicted"/>
<dbReference type="EMBL" id="JACVEL010000007">
    <property type="protein sequence ID" value="MBC9813015.1"/>
    <property type="molecule type" value="Genomic_DNA"/>
</dbReference>
<organism evidence="1 2">
    <name type="scientific">Taishania pollutisoli</name>
    <dbReference type="NCBI Taxonomy" id="2766479"/>
    <lineage>
        <taxon>Bacteria</taxon>
        <taxon>Pseudomonadati</taxon>
        <taxon>Bacteroidota</taxon>
        <taxon>Flavobacteriia</taxon>
        <taxon>Flavobacteriales</taxon>
        <taxon>Crocinitomicaceae</taxon>
        <taxon>Taishania</taxon>
    </lineage>
</organism>
<dbReference type="Proteomes" id="UP000652681">
    <property type="component" value="Unassembled WGS sequence"/>
</dbReference>
<keyword evidence="2" id="KW-1185">Reference proteome</keyword>
<dbReference type="PROSITE" id="PS51257">
    <property type="entry name" value="PROKAR_LIPOPROTEIN"/>
    <property type="match status" value="1"/>
</dbReference>
<sequence>MKIHCVIAIVLTAGLFGACKKEKDGAENVTITFTEPSVGDTIPSWNQVHMEGTVSGDGEMKGYVISALNATTNEVLFTTAYDVTSKAYNFHEHWINNLYDTTSVTVKVEVIKNEAGDRETATRTVVCLP</sequence>
<dbReference type="AlphaFoldDB" id="A0A8J6U2H6"/>
<protein>
    <submittedName>
        <fullName evidence="1">Uncharacterized protein</fullName>
    </submittedName>
</protein>
<name>A0A8J6U2H6_9FLAO</name>
<dbReference type="RefSeq" id="WP_163491127.1">
    <property type="nucleotide sequence ID" value="NZ_JACVEL010000007.1"/>
</dbReference>
<comment type="caution">
    <text evidence="1">The sequence shown here is derived from an EMBL/GenBank/DDBJ whole genome shotgun (WGS) entry which is preliminary data.</text>
</comment>
<accession>A0A8J6U2H6</accession>
<evidence type="ECO:0000313" key="2">
    <source>
        <dbReference type="Proteomes" id="UP000652681"/>
    </source>
</evidence>